<feature type="transmembrane region" description="Helical" evidence="1">
    <location>
        <begin position="29"/>
        <end position="51"/>
    </location>
</feature>
<keyword evidence="1" id="KW-1133">Transmembrane helix</keyword>
<keyword evidence="3" id="KW-1185">Reference proteome</keyword>
<comment type="caution">
    <text evidence="2">The sequence shown here is derived from an EMBL/GenBank/DDBJ whole genome shotgun (WGS) entry which is preliminary data.</text>
</comment>
<reference evidence="2 3" key="1">
    <citation type="submission" date="2018-05" db="EMBL/GenBank/DDBJ databases">
        <title>Rhodobacteraceae gen. nov., sp. nov. isolated from sea water.</title>
        <authorList>
            <person name="Ren Y."/>
        </authorList>
    </citation>
    <scope>NUCLEOTIDE SEQUENCE [LARGE SCALE GENOMIC DNA]</scope>
    <source>
        <strain evidence="2 3">TG-679</strain>
    </source>
</reference>
<gene>
    <name evidence="2" type="ORF">DKT77_05225</name>
</gene>
<dbReference type="EMBL" id="QGKU01000021">
    <property type="protein sequence ID" value="PWR03736.1"/>
    <property type="molecule type" value="Genomic_DNA"/>
</dbReference>
<keyword evidence="1" id="KW-0812">Transmembrane</keyword>
<proteinExistence type="predicted"/>
<accession>A0A2V2LKL0</accession>
<protein>
    <submittedName>
        <fullName evidence="2">Uncharacterized protein</fullName>
    </submittedName>
</protein>
<sequence length="137" mass="14915">MDSTAHGIHPMAPDHLPGFITAPGQTDTMMVNVAIFLVVIVLLIGVLYLTLHALPERMAHKRNSTQFQLIGILALLALFTHNNLFWLLALVIAVVEIPDFMSPLNSIARSLEKATGREAEVLADAEKRAAAEAKDHA</sequence>
<dbReference type="Proteomes" id="UP000245680">
    <property type="component" value="Unassembled WGS sequence"/>
</dbReference>
<dbReference type="AlphaFoldDB" id="A0A2V2LKL0"/>
<evidence type="ECO:0000256" key="1">
    <source>
        <dbReference type="SAM" id="Phobius"/>
    </source>
</evidence>
<organism evidence="2 3">
    <name type="scientific">Meridianimarinicoccus roseus</name>
    <dbReference type="NCBI Taxonomy" id="2072018"/>
    <lineage>
        <taxon>Bacteria</taxon>
        <taxon>Pseudomonadati</taxon>
        <taxon>Pseudomonadota</taxon>
        <taxon>Alphaproteobacteria</taxon>
        <taxon>Rhodobacterales</taxon>
        <taxon>Paracoccaceae</taxon>
        <taxon>Meridianimarinicoccus</taxon>
    </lineage>
</organism>
<keyword evidence="1" id="KW-0472">Membrane</keyword>
<evidence type="ECO:0000313" key="3">
    <source>
        <dbReference type="Proteomes" id="UP000245680"/>
    </source>
</evidence>
<dbReference type="OrthoDB" id="6228405at2"/>
<dbReference type="RefSeq" id="WP_109810667.1">
    <property type="nucleotide sequence ID" value="NZ_QGKU01000021.1"/>
</dbReference>
<evidence type="ECO:0000313" key="2">
    <source>
        <dbReference type="EMBL" id="PWR03736.1"/>
    </source>
</evidence>
<feature type="transmembrane region" description="Helical" evidence="1">
    <location>
        <begin position="72"/>
        <end position="95"/>
    </location>
</feature>
<name>A0A2V2LKL0_9RHOB</name>